<name>A0A2V4A098_9BACT</name>
<dbReference type="Proteomes" id="UP000248079">
    <property type="component" value="Unassembled WGS sequence"/>
</dbReference>
<evidence type="ECO:0000313" key="1">
    <source>
        <dbReference type="EMBL" id="PXY01971.1"/>
    </source>
</evidence>
<keyword evidence="2" id="KW-1185">Reference proteome</keyword>
<dbReference type="EMBL" id="QFLI01000002">
    <property type="protein sequence ID" value="PXY01971.1"/>
    <property type="molecule type" value="Genomic_DNA"/>
</dbReference>
<sequence length="71" mass="8063">MKTIPQSLNLIHKGSILKPIAWKIIGNGTKIKLQSIQIKPKSLSILKKGMIFKSKPIQLIKILLQSLKNYR</sequence>
<evidence type="ECO:0000313" key="2">
    <source>
        <dbReference type="Proteomes" id="UP000248079"/>
    </source>
</evidence>
<comment type="caution">
    <text evidence="1">The sequence shown here is derived from an EMBL/GenBank/DDBJ whole genome shotgun (WGS) entry which is preliminary data.</text>
</comment>
<reference evidence="1 2" key="1">
    <citation type="submission" date="2018-05" db="EMBL/GenBank/DDBJ databases">
        <title>Marinifilum breve JC075T sp. nov., a marine bacterium isolated from Yongle Blue Hole in the South China Sea.</title>
        <authorList>
            <person name="Fu T."/>
        </authorList>
    </citation>
    <scope>NUCLEOTIDE SEQUENCE [LARGE SCALE GENOMIC DNA]</scope>
    <source>
        <strain evidence="1 2">JC075</strain>
    </source>
</reference>
<proteinExistence type="predicted"/>
<accession>A0A2V4A098</accession>
<dbReference type="AlphaFoldDB" id="A0A2V4A098"/>
<gene>
    <name evidence="1" type="ORF">DF185_04790</name>
</gene>
<protein>
    <submittedName>
        <fullName evidence="1">Uncharacterized protein</fullName>
    </submittedName>
</protein>
<organism evidence="1 2">
    <name type="scientific">Marinifilum breve</name>
    <dbReference type="NCBI Taxonomy" id="2184082"/>
    <lineage>
        <taxon>Bacteria</taxon>
        <taxon>Pseudomonadati</taxon>
        <taxon>Bacteroidota</taxon>
        <taxon>Bacteroidia</taxon>
        <taxon>Marinilabiliales</taxon>
        <taxon>Marinifilaceae</taxon>
    </lineage>
</organism>